<reference evidence="1 2" key="1">
    <citation type="submission" date="2018-06" db="EMBL/GenBank/DDBJ databases">
        <authorList>
            <consortium name="Pathogen Informatics"/>
            <person name="Doyle S."/>
        </authorList>
    </citation>
    <scope>NUCLEOTIDE SEQUENCE [LARGE SCALE GENOMIC DNA]</scope>
    <source>
        <strain evidence="1 2">NCTC13315</strain>
    </source>
</reference>
<dbReference type="RefSeq" id="WP_242604279.1">
    <property type="nucleotide sequence ID" value="NZ_CAAAHO010000020.1"/>
</dbReference>
<evidence type="ECO:0000313" key="1">
    <source>
        <dbReference type="EMBL" id="STX55731.1"/>
    </source>
</evidence>
<dbReference type="Proteomes" id="UP000254968">
    <property type="component" value="Unassembled WGS sequence"/>
</dbReference>
<proteinExistence type="predicted"/>
<dbReference type="AlphaFoldDB" id="A0A378JRA4"/>
<name>A0A378JRA4_9GAMM</name>
<evidence type="ECO:0000313" key="2">
    <source>
        <dbReference type="Proteomes" id="UP000254968"/>
    </source>
</evidence>
<accession>A0A378JRA4</accession>
<dbReference type="EMBL" id="UGNV01000005">
    <property type="protein sequence ID" value="STX55731.1"/>
    <property type="molecule type" value="Genomic_DNA"/>
</dbReference>
<gene>
    <name evidence="1" type="ORF">NCTC13315_03101</name>
</gene>
<organism evidence="1 2">
    <name type="scientific">Legionella beliardensis</name>
    <dbReference type="NCBI Taxonomy" id="91822"/>
    <lineage>
        <taxon>Bacteria</taxon>
        <taxon>Pseudomonadati</taxon>
        <taxon>Pseudomonadota</taxon>
        <taxon>Gammaproteobacteria</taxon>
        <taxon>Legionellales</taxon>
        <taxon>Legionellaceae</taxon>
        <taxon>Legionella</taxon>
    </lineage>
</organism>
<sequence length="167" mass="18864">MIEGFRKKITCQKEITQGKHFNLQHLIAAYQAYIDNFHAFETWHNCDLFWQNVVGYVQRQMTAYDAQIHCSGIQKVLGDEKSFARRLEFANGGAVFPLNIDSGLGFDFAIHSYYAVGGEDCLLALAACWGLPAVTALKNYVEQKQTHLLDLESHLSKECIISQVNCT</sequence>
<keyword evidence="2" id="KW-1185">Reference proteome</keyword>
<protein>
    <submittedName>
        <fullName evidence="1">Uncharacterized protein</fullName>
    </submittedName>
</protein>